<keyword evidence="5" id="KW-0238">DNA-binding</keyword>
<reference evidence="11" key="1">
    <citation type="journal article" date="2011" name="Nature">
        <title>Genome sequence and analysis of the tuber crop potato.</title>
        <authorList>
            <consortium name="The Potato Genome Sequencing Consortium"/>
        </authorList>
    </citation>
    <scope>NUCLEOTIDE SEQUENCE [LARGE SCALE GENOMIC DNA]</scope>
    <source>
        <strain evidence="11">cv. DM1-3 516 R44</strain>
    </source>
</reference>
<dbReference type="InterPro" id="IPR001471">
    <property type="entry name" value="AP2/ERF_dom"/>
</dbReference>
<dbReference type="PRINTS" id="PR00367">
    <property type="entry name" value="ETHRSPELEMNT"/>
</dbReference>
<evidence type="ECO:0000256" key="1">
    <source>
        <dbReference type="ARBA" id="ARBA00004123"/>
    </source>
</evidence>
<keyword evidence="11" id="KW-1185">Reference proteome</keyword>
<proteinExistence type="predicted"/>
<evidence type="ECO:0000313" key="10">
    <source>
        <dbReference type="EnsemblPlants" id="PGSC0003DMT400095348"/>
    </source>
</evidence>
<keyword evidence="8" id="KW-0539">Nucleus</keyword>
<dbReference type="GO" id="GO:0003700">
    <property type="term" value="F:DNA-binding transcription factor activity"/>
    <property type="evidence" value="ECO:0007669"/>
    <property type="project" value="InterPro"/>
</dbReference>
<keyword evidence="6" id="KW-0010">Activator</keyword>
<evidence type="ECO:0000256" key="3">
    <source>
        <dbReference type="ARBA" id="ARBA00022821"/>
    </source>
</evidence>
<dbReference type="PANTHER" id="PTHR31677">
    <property type="entry name" value="AP2 DOMAIN CLASS TRANSCRIPTION FACTOR"/>
    <property type="match status" value="1"/>
</dbReference>
<dbReference type="InterPro" id="IPR016177">
    <property type="entry name" value="DNA-bd_dom_sf"/>
</dbReference>
<keyword evidence="4" id="KW-0805">Transcription regulation</keyword>
<dbReference type="AlphaFoldDB" id="M1DW37"/>
<accession>M1DW37</accession>
<dbReference type="Proteomes" id="UP000011115">
    <property type="component" value="Unassembled WGS sequence"/>
</dbReference>
<dbReference type="GO" id="GO:0003677">
    <property type="term" value="F:DNA binding"/>
    <property type="evidence" value="ECO:0007669"/>
    <property type="project" value="UniProtKB-KW"/>
</dbReference>
<keyword evidence="7" id="KW-0804">Transcription</keyword>
<dbReference type="PROSITE" id="PS51032">
    <property type="entry name" value="AP2_ERF"/>
    <property type="match status" value="1"/>
</dbReference>
<dbReference type="InterPro" id="IPR036955">
    <property type="entry name" value="AP2/ERF_dom_sf"/>
</dbReference>
<evidence type="ECO:0000256" key="6">
    <source>
        <dbReference type="ARBA" id="ARBA00023159"/>
    </source>
</evidence>
<reference evidence="10" key="2">
    <citation type="submission" date="2015-06" db="UniProtKB">
        <authorList>
            <consortium name="EnsemblPlants"/>
        </authorList>
    </citation>
    <scope>IDENTIFICATION</scope>
    <source>
        <strain evidence="10">DM1-3 516 R44</strain>
    </source>
</reference>
<dbReference type="SMR" id="M1DW37"/>
<dbReference type="HOGENOM" id="CLU_1752937_0_0_1"/>
<evidence type="ECO:0000256" key="8">
    <source>
        <dbReference type="ARBA" id="ARBA00023242"/>
    </source>
</evidence>
<dbReference type="PANTHER" id="PTHR31677:SF231">
    <property type="entry name" value="ETHYLENE-RESPONSIVE TRANSCRIPTION FACTOR 4"/>
    <property type="match status" value="1"/>
</dbReference>
<protein>
    <submittedName>
        <fullName evidence="10">Ethylene-responsive element binding protein 5</fullName>
    </submittedName>
</protein>
<dbReference type="InParanoid" id="M1DW37"/>
<evidence type="ECO:0000256" key="5">
    <source>
        <dbReference type="ARBA" id="ARBA00023125"/>
    </source>
</evidence>
<comment type="subcellular location">
    <subcellularLocation>
        <location evidence="1">Nucleus</location>
    </subcellularLocation>
</comment>
<keyword evidence="2" id="KW-0936">Ethylene signaling pathway</keyword>
<sequence>MVTIIEGRIARRDGCMDRYVPHGSQTERQRVVVVEVRLGCKEYPYSIPLAFFSIGKEKNDVVTATATTVVVPPNEVRYKGVRKRPWGTYGAEITNPIQKVRVWLGTFKTMEEAARAFDTAAKMYYGPNAKLNFPQTNEDNLENANNLET</sequence>
<dbReference type="Gene3D" id="3.30.730.10">
    <property type="entry name" value="AP2/ERF domain"/>
    <property type="match status" value="1"/>
</dbReference>
<evidence type="ECO:0000259" key="9">
    <source>
        <dbReference type="PROSITE" id="PS51032"/>
    </source>
</evidence>
<evidence type="ECO:0000256" key="4">
    <source>
        <dbReference type="ARBA" id="ARBA00023015"/>
    </source>
</evidence>
<dbReference type="SUPFAM" id="SSF54171">
    <property type="entry name" value="DNA-binding domain"/>
    <property type="match status" value="1"/>
</dbReference>
<dbReference type="PaxDb" id="4113-PGSC0003DMT400095348"/>
<dbReference type="EnsemblPlants" id="PGSC0003DMT400095348">
    <property type="protein sequence ID" value="PGSC0003DMT400095348"/>
    <property type="gene ID" value="PGSC0003DMG400044919"/>
</dbReference>
<organism evidence="10 11">
    <name type="scientific">Solanum tuberosum</name>
    <name type="common">Potato</name>
    <dbReference type="NCBI Taxonomy" id="4113"/>
    <lineage>
        <taxon>Eukaryota</taxon>
        <taxon>Viridiplantae</taxon>
        <taxon>Streptophyta</taxon>
        <taxon>Embryophyta</taxon>
        <taxon>Tracheophyta</taxon>
        <taxon>Spermatophyta</taxon>
        <taxon>Magnoliopsida</taxon>
        <taxon>eudicotyledons</taxon>
        <taxon>Gunneridae</taxon>
        <taxon>Pentapetalae</taxon>
        <taxon>asterids</taxon>
        <taxon>lamiids</taxon>
        <taxon>Solanales</taxon>
        <taxon>Solanaceae</taxon>
        <taxon>Solanoideae</taxon>
        <taxon>Solaneae</taxon>
        <taxon>Solanum</taxon>
    </lineage>
</organism>
<dbReference type="FunFam" id="3.30.730.10:FF:000001">
    <property type="entry name" value="Ethylene-responsive transcription factor 2"/>
    <property type="match status" value="1"/>
</dbReference>
<dbReference type="GO" id="GO:0009873">
    <property type="term" value="P:ethylene-activated signaling pathway"/>
    <property type="evidence" value="ECO:0007669"/>
    <property type="project" value="UniProtKB-KW"/>
</dbReference>
<name>M1DW37_SOLTU</name>
<keyword evidence="3" id="KW-0611">Plant defense</keyword>
<evidence type="ECO:0000313" key="11">
    <source>
        <dbReference type="Proteomes" id="UP000011115"/>
    </source>
</evidence>
<evidence type="ECO:0000256" key="7">
    <source>
        <dbReference type="ARBA" id="ARBA00023163"/>
    </source>
</evidence>
<dbReference type="CDD" id="cd00018">
    <property type="entry name" value="AP2"/>
    <property type="match status" value="1"/>
</dbReference>
<dbReference type="SMART" id="SM00380">
    <property type="entry name" value="AP2"/>
    <property type="match status" value="1"/>
</dbReference>
<dbReference type="GO" id="GO:0005634">
    <property type="term" value="C:nucleus"/>
    <property type="evidence" value="ECO:0007669"/>
    <property type="project" value="UniProtKB-SubCell"/>
</dbReference>
<evidence type="ECO:0000256" key="2">
    <source>
        <dbReference type="ARBA" id="ARBA00022745"/>
    </source>
</evidence>
<feature type="domain" description="AP2/ERF" evidence="9">
    <location>
        <begin position="77"/>
        <end position="134"/>
    </location>
</feature>
<dbReference type="Pfam" id="PF00847">
    <property type="entry name" value="AP2"/>
    <property type="match status" value="1"/>
</dbReference>
<dbReference type="Gramene" id="PGSC0003DMT400095348">
    <property type="protein sequence ID" value="PGSC0003DMT400095348"/>
    <property type="gene ID" value="PGSC0003DMG400044919"/>
</dbReference>
<dbReference type="GO" id="GO:0006952">
    <property type="term" value="P:defense response"/>
    <property type="evidence" value="ECO:0007669"/>
    <property type="project" value="UniProtKB-KW"/>
</dbReference>